<dbReference type="PANTHER" id="PTHR36181:SF4">
    <property type="entry name" value="LAGLIDADG ENDONUCLEASE"/>
    <property type="match status" value="1"/>
</dbReference>
<dbReference type="InterPro" id="IPR051289">
    <property type="entry name" value="LAGLIDADG_Endonuclease"/>
</dbReference>
<organism evidence="1">
    <name type="scientific">Ophiocordycipitaceae sp</name>
    <dbReference type="NCBI Taxonomy" id="1907519"/>
    <lineage>
        <taxon>Eukaryota</taxon>
        <taxon>Fungi</taxon>
        <taxon>Dikarya</taxon>
        <taxon>Ascomycota</taxon>
        <taxon>Pezizomycotina</taxon>
        <taxon>Sordariomycetes</taxon>
        <taxon>Hypocreomycetidae</taxon>
        <taxon>Hypocreales</taxon>
        <taxon>Ophiocordycipitaceae</taxon>
    </lineage>
</organism>
<name>A0A6M8PQF9_9HYPO</name>
<geneLocation type="mitochondrion" evidence="1"/>
<keyword evidence="1" id="KW-0378">Hydrolase</keyword>
<keyword evidence="1" id="KW-0540">Nuclease</keyword>
<sequence>MIYLFNCGRYVQSPNRKWGYYECTKFADNFEWIKAFFPVRGVKHKDYLDWIEIGEMINKKEHLTKQGVTKIMQIKSNMNAKRLFDNKD</sequence>
<dbReference type="InterPro" id="IPR027434">
    <property type="entry name" value="Homing_endonucl"/>
</dbReference>
<accession>A0A6M8PQF9</accession>
<dbReference type="RefSeq" id="YP_009868561.1">
    <property type="nucleotide sequence ID" value="NC_049089.1"/>
</dbReference>
<dbReference type="GeneID" id="55760191"/>
<proteinExistence type="predicted"/>
<dbReference type="PANTHER" id="PTHR36181">
    <property type="entry name" value="INTRON-ENCODED ENDONUCLEASE AI3-RELATED"/>
    <property type="match status" value="1"/>
</dbReference>
<keyword evidence="1" id="KW-0496">Mitochondrion</keyword>
<dbReference type="SUPFAM" id="SSF55608">
    <property type="entry name" value="Homing endonucleases"/>
    <property type="match status" value="1"/>
</dbReference>
<dbReference type="GO" id="GO:0004519">
    <property type="term" value="F:endonuclease activity"/>
    <property type="evidence" value="ECO:0007669"/>
    <property type="project" value="UniProtKB-KW"/>
</dbReference>
<keyword evidence="1" id="KW-0255">Endonuclease</keyword>
<protein>
    <submittedName>
        <fullName evidence="1">LAGLIDADG endonuclease</fullName>
    </submittedName>
</protein>
<evidence type="ECO:0000313" key="1">
    <source>
        <dbReference type="EMBL" id="QKG63782.1"/>
    </source>
</evidence>
<dbReference type="EMBL" id="MT019333">
    <property type="protein sequence ID" value="QKG63782.1"/>
    <property type="molecule type" value="Genomic_DNA"/>
</dbReference>
<reference evidence="1" key="1">
    <citation type="journal article" date="2020" name="Mitochondrial DNA Part B Resour">
        <title>The complete mitochondrial genome of fungal endosymbiont, Ophiocordycipitaceae sp., isolated from Ricania speculum (Hemiptera: Ricaniidae).</title>
        <authorList>
            <person name="Park J."/>
            <person name="Xi H."/>
            <person name="Park J."/>
            <person name="Lee W."/>
        </authorList>
    </citation>
    <scope>NUCLEOTIDE SEQUENCE</scope>
</reference>
<dbReference type="Gene3D" id="3.10.28.10">
    <property type="entry name" value="Homing endonucleases"/>
    <property type="match status" value="1"/>
</dbReference>
<dbReference type="AlphaFoldDB" id="A0A6M8PQF9"/>